<reference evidence="2" key="1">
    <citation type="submission" date="2024-05" db="EMBL/GenBank/DDBJ databases">
        <title>Whole genome shotgun sequence of Streptomyces hygroscopicus NBRC 113678.</title>
        <authorList>
            <person name="Komaki H."/>
            <person name="Tamura T."/>
        </authorList>
    </citation>
    <scope>NUCLEOTIDE SEQUENCE</scope>
    <source>
        <strain evidence="2">N11-34</strain>
    </source>
</reference>
<dbReference type="Pfam" id="PF00975">
    <property type="entry name" value="Thioesterase"/>
    <property type="match status" value="1"/>
</dbReference>
<dbReference type="InterPro" id="IPR001031">
    <property type="entry name" value="Thioesterase"/>
</dbReference>
<dbReference type="Gene3D" id="3.40.50.1820">
    <property type="entry name" value="alpha/beta hydrolase"/>
    <property type="match status" value="1"/>
</dbReference>
<organism evidence="2 3">
    <name type="scientific">Streptomyces hygroscopicus</name>
    <dbReference type="NCBI Taxonomy" id="1912"/>
    <lineage>
        <taxon>Bacteria</taxon>
        <taxon>Bacillati</taxon>
        <taxon>Actinomycetota</taxon>
        <taxon>Actinomycetes</taxon>
        <taxon>Kitasatosporales</taxon>
        <taxon>Streptomycetaceae</taxon>
        <taxon>Streptomyces</taxon>
        <taxon>Streptomyces violaceusniger group</taxon>
    </lineage>
</organism>
<feature type="domain" description="Thioesterase TesA-like" evidence="1">
    <location>
        <begin position="1"/>
        <end position="218"/>
    </location>
</feature>
<sequence length="222" mass="23475">MCVPSIVALGGVQQYLRLATSFEPAQDVRVLANPGFAEDEALPATMEAAVRHHLLSLEQDTSDSPLVLVGHSTGGLLAQAVAAGLERAGRRVTGVAMLDTYLPGDAGSTAVSDGVLGAVFAGMARRESDILGFTDARLSAMGRYLELLGTWEAPRISVPTLLVRAAEPLDGAPPELTGQDDWQTSWPQSYTVTQTPGDHFTLLEEHADKTAQVVLAWLTGLV</sequence>
<gene>
    <name evidence="2" type="ORF">TPA0910_41400</name>
</gene>
<accession>A0ABQ3U289</accession>
<evidence type="ECO:0000259" key="1">
    <source>
        <dbReference type="SMART" id="SM00824"/>
    </source>
</evidence>
<comment type="caution">
    <text evidence="2">The sequence shown here is derived from an EMBL/GenBank/DDBJ whole genome shotgun (WGS) entry which is preliminary data.</text>
</comment>
<proteinExistence type="predicted"/>
<dbReference type="SUPFAM" id="SSF53474">
    <property type="entry name" value="alpha/beta-Hydrolases"/>
    <property type="match status" value="1"/>
</dbReference>
<keyword evidence="3" id="KW-1185">Reference proteome</keyword>
<evidence type="ECO:0000313" key="3">
    <source>
        <dbReference type="Proteomes" id="UP001054854"/>
    </source>
</evidence>
<dbReference type="InterPro" id="IPR029058">
    <property type="entry name" value="AB_hydrolase_fold"/>
</dbReference>
<dbReference type="InterPro" id="IPR020802">
    <property type="entry name" value="TesA-like"/>
</dbReference>
<name>A0ABQ3U289_STRHY</name>
<dbReference type="SMART" id="SM00824">
    <property type="entry name" value="PKS_TE"/>
    <property type="match status" value="1"/>
</dbReference>
<dbReference type="EMBL" id="BNEK01000003">
    <property type="protein sequence ID" value="GHJ29707.1"/>
    <property type="molecule type" value="Genomic_DNA"/>
</dbReference>
<evidence type="ECO:0000313" key="2">
    <source>
        <dbReference type="EMBL" id="GHJ29707.1"/>
    </source>
</evidence>
<protein>
    <recommendedName>
        <fullName evidence="1">Thioesterase TesA-like domain-containing protein</fullName>
    </recommendedName>
</protein>
<dbReference type="Proteomes" id="UP001054854">
    <property type="component" value="Unassembled WGS sequence"/>
</dbReference>